<sequence length="54" mass="6290">MLRLPSPKQLLKKVTMQYLMVYMLVLDNLVLVHESNDAMDKLECYGAIFQSLPF</sequence>
<evidence type="ECO:0000256" key="1">
    <source>
        <dbReference type="SAM" id="Phobius"/>
    </source>
</evidence>
<organism evidence="2">
    <name type="scientific">Rhizophora mucronata</name>
    <name type="common">Asiatic mangrove</name>
    <dbReference type="NCBI Taxonomy" id="61149"/>
    <lineage>
        <taxon>Eukaryota</taxon>
        <taxon>Viridiplantae</taxon>
        <taxon>Streptophyta</taxon>
        <taxon>Embryophyta</taxon>
        <taxon>Tracheophyta</taxon>
        <taxon>Spermatophyta</taxon>
        <taxon>Magnoliopsida</taxon>
        <taxon>eudicotyledons</taxon>
        <taxon>Gunneridae</taxon>
        <taxon>Pentapetalae</taxon>
        <taxon>rosids</taxon>
        <taxon>fabids</taxon>
        <taxon>Malpighiales</taxon>
        <taxon>Rhizophoraceae</taxon>
        <taxon>Rhizophora</taxon>
    </lineage>
</organism>
<protein>
    <submittedName>
        <fullName evidence="2">Uncharacterized protein</fullName>
    </submittedName>
</protein>
<dbReference type="EMBL" id="GGEC01088725">
    <property type="protein sequence ID" value="MBX69209.1"/>
    <property type="molecule type" value="Transcribed_RNA"/>
</dbReference>
<evidence type="ECO:0000313" key="2">
    <source>
        <dbReference type="EMBL" id="MBX69209.1"/>
    </source>
</evidence>
<reference evidence="2" key="1">
    <citation type="submission" date="2018-02" db="EMBL/GenBank/DDBJ databases">
        <title>Rhizophora mucronata_Transcriptome.</title>
        <authorList>
            <person name="Meera S.P."/>
            <person name="Sreeshan A."/>
            <person name="Augustine A."/>
        </authorList>
    </citation>
    <scope>NUCLEOTIDE SEQUENCE</scope>
    <source>
        <tissue evidence="2">Leaf</tissue>
    </source>
</reference>
<keyword evidence="1" id="KW-0472">Membrane</keyword>
<keyword evidence="1" id="KW-0812">Transmembrane</keyword>
<feature type="transmembrane region" description="Helical" evidence="1">
    <location>
        <begin position="15"/>
        <end position="32"/>
    </location>
</feature>
<proteinExistence type="predicted"/>
<keyword evidence="1" id="KW-1133">Transmembrane helix</keyword>
<accession>A0A2P2QQ96</accession>
<dbReference type="AlphaFoldDB" id="A0A2P2QQ96"/>
<name>A0A2P2QQ96_RHIMU</name>